<dbReference type="InterPro" id="IPR001647">
    <property type="entry name" value="HTH_TetR"/>
</dbReference>
<dbReference type="SUPFAM" id="SSF46689">
    <property type="entry name" value="Homeodomain-like"/>
    <property type="match status" value="1"/>
</dbReference>
<dbReference type="PROSITE" id="PS50977">
    <property type="entry name" value="HTH_TETR_2"/>
    <property type="match status" value="1"/>
</dbReference>
<dbReference type="InterPro" id="IPR009057">
    <property type="entry name" value="Homeodomain-like_sf"/>
</dbReference>
<reference evidence="7 8" key="1">
    <citation type="submission" date="2019-06" db="EMBL/GenBank/DDBJ databases">
        <title>Sequencing the genomes of 1000 actinobacteria strains.</title>
        <authorList>
            <person name="Klenk H.-P."/>
        </authorList>
    </citation>
    <scope>NUCLEOTIDE SEQUENCE [LARGE SCALE GENOMIC DNA]</scope>
    <source>
        <strain evidence="7 8">DSM 8803</strain>
    </source>
</reference>
<name>A0A542XYF0_9MICO</name>
<feature type="domain" description="HTH tetR-type" evidence="6">
    <location>
        <begin position="19"/>
        <end position="78"/>
    </location>
</feature>
<dbReference type="PANTHER" id="PTHR30055">
    <property type="entry name" value="HTH-TYPE TRANSCRIPTIONAL REGULATOR RUTR"/>
    <property type="match status" value="1"/>
</dbReference>
<proteinExistence type="predicted"/>
<dbReference type="Pfam" id="PF00440">
    <property type="entry name" value="TetR_N"/>
    <property type="match status" value="1"/>
</dbReference>
<keyword evidence="3" id="KW-0804">Transcription</keyword>
<organism evidence="7 8">
    <name type="scientific">Leucobacter komagatae</name>
    <dbReference type="NCBI Taxonomy" id="55969"/>
    <lineage>
        <taxon>Bacteria</taxon>
        <taxon>Bacillati</taxon>
        <taxon>Actinomycetota</taxon>
        <taxon>Actinomycetes</taxon>
        <taxon>Micrococcales</taxon>
        <taxon>Microbacteriaceae</taxon>
        <taxon>Leucobacter</taxon>
    </lineage>
</organism>
<dbReference type="GO" id="GO:0000976">
    <property type="term" value="F:transcription cis-regulatory region binding"/>
    <property type="evidence" value="ECO:0007669"/>
    <property type="project" value="TreeGrafter"/>
</dbReference>
<keyword evidence="1" id="KW-0805">Transcription regulation</keyword>
<accession>A0A542XYF0</accession>
<dbReference type="PRINTS" id="PR00455">
    <property type="entry name" value="HTHTETR"/>
</dbReference>
<dbReference type="InterPro" id="IPR050109">
    <property type="entry name" value="HTH-type_TetR-like_transc_reg"/>
</dbReference>
<sequence length="224" mass="24690">MTSQQPEAGPLRGRAREAQSNDGAILRAAREVFSEWGWSAPMSEVAARAKTGVASIYRRYPSKTELVNAIRVYALDLICELAEDCLREASGATQRVSAVELFLRRHIAEAKGPLMPLLGRQVGSNDEIDELSDRLERALAAIIAHDVPLGLVPGDYGPGDLMLTVTHLRPTLTVPREKANLMHLRQLDYVLAGLRAYARSGEEARGQSSTWAEWVSLNNTDERE</sequence>
<dbReference type="InterPro" id="IPR036271">
    <property type="entry name" value="Tet_transcr_reg_TetR-rel_C_sf"/>
</dbReference>
<dbReference type="AlphaFoldDB" id="A0A542XYF0"/>
<evidence type="ECO:0000256" key="2">
    <source>
        <dbReference type="ARBA" id="ARBA00023125"/>
    </source>
</evidence>
<dbReference type="GO" id="GO:0003700">
    <property type="term" value="F:DNA-binding transcription factor activity"/>
    <property type="evidence" value="ECO:0007669"/>
    <property type="project" value="TreeGrafter"/>
</dbReference>
<dbReference type="EMBL" id="VFON01000002">
    <property type="protein sequence ID" value="TQL40838.1"/>
    <property type="molecule type" value="Genomic_DNA"/>
</dbReference>
<comment type="caution">
    <text evidence="7">The sequence shown here is derived from an EMBL/GenBank/DDBJ whole genome shotgun (WGS) entry which is preliminary data.</text>
</comment>
<feature type="region of interest" description="Disordered" evidence="5">
    <location>
        <begin position="1"/>
        <end position="20"/>
    </location>
</feature>
<keyword evidence="2 4" id="KW-0238">DNA-binding</keyword>
<evidence type="ECO:0000313" key="7">
    <source>
        <dbReference type="EMBL" id="TQL40838.1"/>
    </source>
</evidence>
<evidence type="ECO:0000259" key="6">
    <source>
        <dbReference type="PROSITE" id="PS50977"/>
    </source>
</evidence>
<dbReference type="Gene3D" id="1.10.357.10">
    <property type="entry name" value="Tetracycline Repressor, domain 2"/>
    <property type="match status" value="1"/>
</dbReference>
<dbReference type="PANTHER" id="PTHR30055:SF234">
    <property type="entry name" value="HTH-TYPE TRANSCRIPTIONAL REGULATOR BETI"/>
    <property type="match status" value="1"/>
</dbReference>
<evidence type="ECO:0000256" key="3">
    <source>
        <dbReference type="ARBA" id="ARBA00023163"/>
    </source>
</evidence>
<gene>
    <name evidence="7" type="ORF">FB468_3363</name>
</gene>
<evidence type="ECO:0000256" key="1">
    <source>
        <dbReference type="ARBA" id="ARBA00023015"/>
    </source>
</evidence>
<dbReference type="Proteomes" id="UP000319094">
    <property type="component" value="Unassembled WGS sequence"/>
</dbReference>
<feature type="DNA-binding region" description="H-T-H motif" evidence="4">
    <location>
        <begin position="41"/>
        <end position="60"/>
    </location>
</feature>
<dbReference type="RefSeq" id="WP_211359206.1">
    <property type="nucleotide sequence ID" value="NZ_BAAAUY010000018.1"/>
</dbReference>
<evidence type="ECO:0000256" key="4">
    <source>
        <dbReference type="PROSITE-ProRule" id="PRU00335"/>
    </source>
</evidence>
<evidence type="ECO:0000313" key="8">
    <source>
        <dbReference type="Proteomes" id="UP000319094"/>
    </source>
</evidence>
<keyword evidence="8" id="KW-1185">Reference proteome</keyword>
<evidence type="ECO:0000256" key="5">
    <source>
        <dbReference type="SAM" id="MobiDB-lite"/>
    </source>
</evidence>
<dbReference type="STRING" id="55969.SD72_03290"/>
<dbReference type="SUPFAM" id="SSF48498">
    <property type="entry name" value="Tetracyclin repressor-like, C-terminal domain"/>
    <property type="match status" value="1"/>
</dbReference>
<protein>
    <submittedName>
        <fullName evidence="7">TetR family transcriptional regulator</fullName>
    </submittedName>
</protein>